<dbReference type="PANTHER" id="PTHR31286:SF153">
    <property type="entry name" value="DUF4283 DOMAIN PROTEIN"/>
    <property type="match status" value="1"/>
</dbReference>
<sequence>MLIVEKVQIGMQIEHIPLNHADFWVQIHNLPMGLMKEKVGKKLANYIGSFLEYDKNNNSSFWMQYMRVRVKVDVRQP</sequence>
<name>A0A392TC17_9FABA</name>
<comment type="caution">
    <text evidence="1">The sequence shown here is derived from an EMBL/GenBank/DDBJ whole genome shotgun (WGS) entry which is preliminary data.</text>
</comment>
<dbReference type="EMBL" id="LXQA010533061">
    <property type="protein sequence ID" value="MCI57676.1"/>
    <property type="molecule type" value="Genomic_DNA"/>
</dbReference>
<proteinExistence type="predicted"/>
<reference evidence="1 2" key="1">
    <citation type="journal article" date="2018" name="Front. Plant Sci.">
        <title>Red Clover (Trifolium pratense) and Zigzag Clover (T. medium) - A Picture of Genomic Similarities and Differences.</title>
        <authorList>
            <person name="Dluhosova J."/>
            <person name="Istvanek J."/>
            <person name="Nedelnik J."/>
            <person name="Repkova J."/>
        </authorList>
    </citation>
    <scope>NUCLEOTIDE SEQUENCE [LARGE SCALE GENOMIC DNA]</scope>
    <source>
        <strain evidence="2">cv. 10/8</strain>
        <tissue evidence="1">Leaf</tissue>
    </source>
</reference>
<dbReference type="PANTHER" id="PTHR31286">
    <property type="entry name" value="GLYCINE-RICH CELL WALL STRUCTURAL PROTEIN 1.8-LIKE"/>
    <property type="match status" value="1"/>
</dbReference>
<accession>A0A392TC17</accession>
<protein>
    <submittedName>
        <fullName evidence="1">DUF4283 domain protein</fullName>
    </submittedName>
</protein>
<dbReference type="Proteomes" id="UP000265520">
    <property type="component" value="Unassembled WGS sequence"/>
</dbReference>
<organism evidence="1 2">
    <name type="scientific">Trifolium medium</name>
    <dbReference type="NCBI Taxonomy" id="97028"/>
    <lineage>
        <taxon>Eukaryota</taxon>
        <taxon>Viridiplantae</taxon>
        <taxon>Streptophyta</taxon>
        <taxon>Embryophyta</taxon>
        <taxon>Tracheophyta</taxon>
        <taxon>Spermatophyta</taxon>
        <taxon>Magnoliopsida</taxon>
        <taxon>eudicotyledons</taxon>
        <taxon>Gunneridae</taxon>
        <taxon>Pentapetalae</taxon>
        <taxon>rosids</taxon>
        <taxon>fabids</taxon>
        <taxon>Fabales</taxon>
        <taxon>Fabaceae</taxon>
        <taxon>Papilionoideae</taxon>
        <taxon>50 kb inversion clade</taxon>
        <taxon>NPAAA clade</taxon>
        <taxon>Hologalegina</taxon>
        <taxon>IRL clade</taxon>
        <taxon>Trifolieae</taxon>
        <taxon>Trifolium</taxon>
    </lineage>
</organism>
<dbReference type="AlphaFoldDB" id="A0A392TC17"/>
<keyword evidence="2" id="KW-1185">Reference proteome</keyword>
<evidence type="ECO:0000313" key="2">
    <source>
        <dbReference type="Proteomes" id="UP000265520"/>
    </source>
</evidence>
<evidence type="ECO:0000313" key="1">
    <source>
        <dbReference type="EMBL" id="MCI57676.1"/>
    </source>
</evidence>
<feature type="non-terminal residue" evidence="1">
    <location>
        <position position="77"/>
    </location>
</feature>
<dbReference type="InterPro" id="IPR040256">
    <property type="entry name" value="At4g02000-like"/>
</dbReference>